<dbReference type="GO" id="GO:0090729">
    <property type="term" value="F:toxin activity"/>
    <property type="evidence" value="ECO:0007669"/>
    <property type="project" value="UniProtKB-KW"/>
</dbReference>
<keyword evidence="6" id="KW-0843">Virulence</keyword>
<proteinExistence type="predicted"/>
<dbReference type="Proteomes" id="UP000549457">
    <property type="component" value="Unassembled WGS sequence"/>
</dbReference>
<dbReference type="PANTHER" id="PTHR38340">
    <property type="entry name" value="S-LAYER PROTEIN"/>
    <property type="match status" value="1"/>
</dbReference>
<dbReference type="InterPro" id="IPR001343">
    <property type="entry name" value="Hemolysn_Ca-bd"/>
</dbReference>
<comment type="subcellular location">
    <subcellularLocation>
        <location evidence="1">Membrane</location>
    </subcellularLocation>
    <subcellularLocation>
        <location evidence="2">Secreted</location>
    </subcellularLocation>
</comment>
<dbReference type="RefSeq" id="WP_184151435.1">
    <property type="nucleotide sequence ID" value="NZ_JACHFM010000003.1"/>
</dbReference>
<evidence type="ECO:0000256" key="4">
    <source>
        <dbReference type="ARBA" id="ARBA00022656"/>
    </source>
</evidence>
<evidence type="ECO:0000256" key="1">
    <source>
        <dbReference type="ARBA" id="ARBA00004370"/>
    </source>
</evidence>
<dbReference type="Pfam" id="PF00353">
    <property type="entry name" value="HemolysinCabind"/>
    <property type="match status" value="6"/>
</dbReference>
<keyword evidence="5" id="KW-0677">Repeat</keyword>
<comment type="caution">
    <text evidence="8">The sequence shown here is derived from an EMBL/GenBank/DDBJ whole genome shotgun (WGS) entry which is preliminary data.</text>
</comment>
<dbReference type="PRINTS" id="PR00313">
    <property type="entry name" value="CABNDNGRPT"/>
</dbReference>
<evidence type="ECO:0000256" key="5">
    <source>
        <dbReference type="ARBA" id="ARBA00022737"/>
    </source>
</evidence>
<keyword evidence="9" id="KW-1185">Reference proteome</keyword>
<dbReference type="AlphaFoldDB" id="A0A840SRC9"/>
<dbReference type="InterPro" id="IPR011049">
    <property type="entry name" value="Serralysin-like_metalloprot_C"/>
</dbReference>
<name>A0A840SRC9_9RHOB</name>
<evidence type="ECO:0000313" key="9">
    <source>
        <dbReference type="Proteomes" id="UP000549457"/>
    </source>
</evidence>
<evidence type="ECO:0000313" key="8">
    <source>
        <dbReference type="EMBL" id="MBB5223125.1"/>
    </source>
</evidence>
<reference evidence="8 9" key="1">
    <citation type="submission" date="2020-08" db="EMBL/GenBank/DDBJ databases">
        <title>Genomic Encyclopedia of Type Strains, Phase IV (KMG-IV): sequencing the most valuable type-strain genomes for metagenomic binning, comparative biology and taxonomic classification.</title>
        <authorList>
            <person name="Goeker M."/>
        </authorList>
    </citation>
    <scope>NUCLEOTIDE SEQUENCE [LARGE SCALE GENOMIC DNA]</scope>
    <source>
        <strain evidence="8 9">DSM 101730</strain>
    </source>
</reference>
<evidence type="ECO:0000256" key="2">
    <source>
        <dbReference type="ARBA" id="ARBA00004613"/>
    </source>
</evidence>
<evidence type="ECO:0000256" key="3">
    <source>
        <dbReference type="ARBA" id="ARBA00022525"/>
    </source>
</evidence>
<sequence>MATYYGTEDGDYVYGFYDVMFGNGGRDYLSGGATNDSLYGGAGDDTLLGNDGNDLLDDYSAGSFGGDDSMDGGAGNDTIYGYDGNDTLNGGDGSDALFGETGNDILNGGLGADTMDGGEGGDTYYVDNVGDRVIETSNESYYDTVYSGISFTLGDNVERLYLTGRNGLSGVGNELANNITGNGGNNLLSGFGGNDSLYGGDGNDSLVGGDGDDMLAGESGSDVLSGGAGNDSYRVNTGDTVIENAGSGSDTVYASSNWTVSSNIESTILDGNVTVYGNSDANNISAGWYSGVLYGLSGDDTLSANYNATLSGGTGNDHYEVSGRNEIIVESAGQGVDSVSINFEYEQTYVVGENVENISVRDGMYGYWYSYYYSSHVVANAASNWIDGGNGDNEIRGMNGADTIYGNDGNDVLDGGGGTDYLDGGVGTDTVLYTSNTTPVRVDLTNGVVTFPGQNYPAETVVSIENAQGGSGNDILIGNFDGNVLTGNNGNDMLAGRIGNDELYGGAGNDTLDGGDGTDYLSGGAGTDTIIFTANTTSVNVNLTTQSVSFPGQNWPGESLESIENATTGWGNDTLAGSSGANELHGMDGADRLVGAGGADRLVGGAGNDVFVFTANSSAPGARDTILAGDGATAFQGAGAAAGDRFDVSGFDADITKGGIQDWIFGTAKTKGHLWMTTSGTQTILNGNNDNDAAIEFQVAIADAGVAASAYKIQDFIL</sequence>
<gene>
    <name evidence="8" type="ORF">HNP73_003072</name>
</gene>
<evidence type="ECO:0000256" key="7">
    <source>
        <dbReference type="ARBA" id="ARBA00023136"/>
    </source>
</evidence>
<protein>
    <submittedName>
        <fullName evidence="8">Ca2+-binding RTX toxin-like protein</fullName>
    </submittedName>
</protein>
<dbReference type="PROSITE" id="PS00330">
    <property type="entry name" value="HEMOLYSIN_CALCIUM"/>
    <property type="match status" value="9"/>
</dbReference>
<keyword evidence="3" id="KW-0964">Secreted</keyword>
<dbReference type="Gene3D" id="2.150.10.10">
    <property type="entry name" value="Serralysin-like metalloprotease, C-terminal"/>
    <property type="match status" value="5"/>
</dbReference>
<dbReference type="InterPro" id="IPR018511">
    <property type="entry name" value="Hemolysin-typ_Ca-bd_CS"/>
</dbReference>
<dbReference type="PANTHER" id="PTHR38340:SF1">
    <property type="entry name" value="S-LAYER PROTEIN"/>
    <property type="match status" value="1"/>
</dbReference>
<dbReference type="SUPFAM" id="SSF51120">
    <property type="entry name" value="beta-Roll"/>
    <property type="match status" value="5"/>
</dbReference>
<dbReference type="GO" id="GO:0005576">
    <property type="term" value="C:extracellular region"/>
    <property type="evidence" value="ECO:0007669"/>
    <property type="project" value="UniProtKB-SubCell"/>
</dbReference>
<accession>A0A840SRC9</accession>
<dbReference type="InterPro" id="IPR050557">
    <property type="entry name" value="RTX_toxin/Mannuronan_C5-epim"/>
</dbReference>
<dbReference type="PRINTS" id="PR01488">
    <property type="entry name" value="RTXTOXINA"/>
</dbReference>
<keyword evidence="4" id="KW-0800">Toxin</keyword>
<keyword evidence="7" id="KW-0472">Membrane</keyword>
<evidence type="ECO:0000256" key="6">
    <source>
        <dbReference type="ARBA" id="ARBA00023026"/>
    </source>
</evidence>
<dbReference type="EMBL" id="JACHFM010000003">
    <property type="protein sequence ID" value="MBB5223125.1"/>
    <property type="molecule type" value="Genomic_DNA"/>
</dbReference>
<dbReference type="GO" id="GO:0005509">
    <property type="term" value="F:calcium ion binding"/>
    <property type="evidence" value="ECO:0007669"/>
    <property type="project" value="InterPro"/>
</dbReference>
<organism evidence="8 9">
    <name type="scientific">Amaricoccus macauensis</name>
    <dbReference type="NCBI Taxonomy" id="57001"/>
    <lineage>
        <taxon>Bacteria</taxon>
        <taxon>Pseudomonadati</taxon>
        <taxon>Pseudomonadota</taxon>
        <taxon>Alphaproteobacteria</taxon>
        <taxon>Rhodobacterales</taxon>
        <taxon>Paracoccaceae</taxon>
        <taxon>Amaricoccus</taxon>
    </lineage>
</organism>
<dbReference type="GO" id="GO:0016020">
    <property type="term" value="C:membrane"/>
    <property type="evidence" value="ECO:0007669"/>
    <property type="project" value="UniProtKB-SubCell"/>
</dbReference>
<dbReference type="InterPro" id="IPR003995">
    <property type="entry name" value="RTX_toxin_determinant-A"/>
</dbReference>